<dbReference type="AlphaFoldDB" id="A0A8K0VS08"/>
<dbReference type="InterPro" id="IPR052895">
    <property type="entry name" value="HetReg/Transcr_Mod"/>
</dbReference>
<name>A0A8K0VS08_9PLEO</name>
<dbReference type="Pfam" id="PF06985">
    <property type="entry name" value="HET"/>
    <property type="match status" value="1"/>
</dbReference>
<dbReference type="InterPro" id="IPR010730">
    <property type="entry name" value="HET"/>
</dbReference>
<feature type="domain" description="Heterokaryon incompatibility" evidence="1">
    <location>
        <begin position="62"/>
        <end position="219"/>
    </location>
</feature>
<evidence type="ECO:0000259" key="1">
    <source>
        <dbReference type="Pfam" id="PF06985"/>
    </source>
</evidence>
<gene>
    <name evidence="2" type="ORF">FB567DRAFT_540759</name>
</gene>
<keyword evidence="3" id="KW-1185">Reference proteome</keyword>
<evidence type="ECO:0000313" key="3">
    <source>
        <dbReference type="Proteomes" id="UP000813461"/>
    </source>
</evidence>
<proteinExistence type="predicted"/>
<organism evidence="2 3">
    <name type="scientific">Paraphoma chrysanthemicola</name>
    <dbReference type="NCBI Taxonomy" id="798071"/>
    <lineage>
        <taxon>Eukaryota</taxon>
        <taxon>Fungi</taxon>
        <taxon>Dikarya</taxon>
        <taxon>Ascomycota</taxon>
        <taxon>Pezizomycotina</taxon>
        <taxon>Dothideomycetes</taxon>
        <taxon>Pleosporomycetidae</taxon>
        <taxon>Pleosporales</taxon>
        <taxon>Pleosporineae</taxon>
        <taxon>Phaeosphaeriaceae</taxon>
        <taxon>Paraphoma</taxon>
    </lineage>
</organism>
<dbReference type="PANTHER" id="PTHR24148:SF64">
    <property type="entry name" value="HETEROKARYON INCOMPATIBILITY DOMAIN-CONTAINING PROTEIN"/>
    <property type="match status" value="1"/>
</dbReference>
<dbReference type="EMBL" id="JAGMVJ010000030">
    <property type="protein sequence ID" value="KAH7069378.1"/>
    <property type="molecule type" value="Genomic_DNA"/>
</dbReference>
<sequence>MAQQVHGGERNSGTPRISATPEALQECEVTLDRCRSCSDCFSYNYQGWSVNIIVGIPKAEKYKAASYVWGTTKPVPFRCLRCGVTTHAPMESVRRFRRLMGLTDSPGESLWLDALSIDQSDPKDIASQIAVMGDIYSKATSVAVLLPERDGEAFELLEKIGDVASIINRHADEFSGRHDNSSNTERLSNACQQFFALVDNFEGNLHKYVYWSRAWTFQEWALAQNISLAWEGSESMVNLSNMKSCILNAAVLMSVYKVKMHQYASISLGFSRGMVPRRLETVKRIFPDERGFVPLDMIDEKKVQFGALMPSMGFDSLLGLRAAACGPANDSIPIHMSYKLDLPLPAWSTVRQRQRLYMVLNALGVTKREARFEADLIASWASMCNIRYEYKKDDTFGMALQKVLKALRQDLGLTVYNFLANTSGSSAEVDLKFLEYAQAHKQCNATNEGFFHGTPVFTGRADTAIHLRNAVSQPLDRPLLKGTGVPLRRVLRSSLTSKTSLTDIPAVLNAFQPTLSGSADESTFVHVLNLVADVLTKAPKEQIEQHVAVISQFRLSGGGACRDGDISCWAICPADTDLSGCFVARESLNGTLVLAKSLQDGNCVVLAYLTITDQQSGTHLIKVNERGEMSMIFRTPMRGDLINSNIIDERSMEGIIELEEKSILAF</sequence>
<comment type="caution">
    <text evidence="2">The sequence shown here is derived from an EMBL/GenBank/DDBJ whole genome shotgun (WGS) entry which is preliminary data.</text>
</comment>
<protein>
    <submittedName>
        <fullName evidence="2">Heterokaryon incompatibility protein-domain-containing protein</fullName>
    </submittedName>
</protein>
<dbReference type="Proteomes" id="UP000813461">
    <property type="component" value="Unassembled WGS sequence"/>
</dbReference>
<dbReference type="OrthoDB" id="3711542at2759"/>
<accession>A0A8K0VS08</accession>
<dbReference type="PANTHER" id="PTHR24148">
    <property type="entry name" value="ANKYRIN REPEAT DOMAIN-CONTAINING PROTEIN 39 HOMOLOG-RELATED"/>
    <property type="match status" value="1"/>
</dbReference>
<reference evidence="2" key="1">
    <citation type="journal article" date="2021" name="Nat. Commun.">
        <title>Genetic determinants of endophytism in the Arabidopsis root mycobiome.</title>
        <authorList>
            <person name="Mesny F."/>
            <person name="Miyauchi S."/>
            <person name="Thiergart T."/>
            <person name="Pickel B."/>
            <person name="Atanasova L."/>
            <person name="Karlsson M."/>
            <person name="Huettel B."/>
            <person name="Barry K.W."/>
            <person name="Haridas S."/>
            <person name="Chen C."/>
            <person name="Bauer D."/>
            <person name="Andreopoulos W."/>
            <person name="Pangilinan J."/>
            <person name="LaButti K."/>
            <person name="Riley R."/>
            <person name="Lipzen A."/>
            <person name="Clum A."/>
            <person name="Drula E."/>
            <person name="Henrissat B."/>
            <person name="Kohler A."/>
            <person name="Grigoriev I.V."/>
            <person name="Martin F.M."/>
            <person name="Hacquard S."/>
        </authorList>
    </citation>
    <scope>NUCLEOTIDE SEQUENCE</scope>
    <source>
        <strain evidence="2">MPI-SDFR-AT-0120</strain>
    </source>
</reference>
<evidence type="ECO:0000313" key="2">
    <source>
        <dbReference type="EMBL" id="KAH7069378.1"/>
    </source>
</evidence>